<accession>X1KVB5</accession>
<comment type="caution">
    <text evidence="1">The sequence shown here is derived from an EMBL/GenBank/DDBJ whole genome shotgun (WGS) entry which is preliminary data.</text>
</comment>
<dbReference type="EMBL" id="BARV01010306">
    <property type="protein sequence ID" value="GAI10643.1"/>
    <property type="molecule type" value="Genomic_DNA"/>
</dbReference>
<evidence type="ECO:0000313" key="1">
    <source>
        <dbReference type="EMBL" id="GAI10643.1"/>
    </source>
</evidence>
<organism evidence="1">
    <name type="scientific">marine sediment metagenome</name>
    <dbReference type="NCBI Taxonomy" id="412755"/>
    <lineage>
        <taxon>unclassified sequences</taxon>
        <taxon>metagenomes</taxon>
        <taxon>ecological metagenomes</taxon>
    </lineage>
</organism>
<gene>
    <name evidence="1" type="ORF">S06H3_20003</name>
</gene>
<feature type="non-terminal residue" evidence="1">
    <location>
        <position position="80"/>
    </location>
</feature>
<name>X1KVB5_9ZZZZ</name>
<protein>
    <submittedName>
        <fullName evidence="1">Uncharacterized protein</fullName>
    </submittedName>
</protein>
<reference evidence="1" key="1">
    <citation type="journal article" date="2014" name="Front. Microbiol.">
        <title>High frequency of phylogenetically diverse reductive dehalogenase-homologous genes in deep subseafloor sedimentary metagenomes.</title>
        <authorList>
            <person name="Kawai M."/>
            <person name="Futagami T."/>
            <person name="Toyoda A."/>
            <person name="Takaki Y."/>
            <person name="Nishi S."/>
            <person name="Hori S."/>
            <person name="Arai W."/>
            <person name="Tsubouchi T."/>
            <person name="Morono Y."/>
            <person name="Uchiyama I."/>
            <person name="Ito T."/>
            <person name="Fujiyama A."/>
            <person name="Inagaki F."/>
            <person name="Takami H."/>
        </authorList>
    </citation>
    <scope>NUCLEOTIDE SEQUENCE</scope>
    <source>
        <strain evidence="1">Expedition CK06-06</strain>
    </source>
</reference>
<sequence length="80" mass="9521">MPLKYLGEIGVNRHLVDNLKLSLANMVLRLSDKDLSTNNFQFHLKIARDKHEKFRDSGEITPFIQPTWLERLDEFDKYFL</sequence>
<dbReference type="AlphaFoldDB" id="X1KVB5"/>
<proteinExistence type="predicted"/>